<evidence type="ECO:0000256" key="6">
    <source>
        <dbReference type="ARBA" id="ARBA00023136"/>
    </source>
</evidence>
<dbReference type="SUPFAM" id="SSF103473">
    <property type="entry name" value="MFS general substrate transporter"/>
    <property type="match status" value="1"/>
</dbReference>
<evidence type="ECO:0000313" key="9">
    <source>
        <dbReference type="EMBL" id="GAA1752299.1"/>
    </source>
</evidence>
<gene>
    <name evidence="9" type="ORF">GCM10009681_24050</name>
</gene>
<feature type="domain" description="Major facilitator superfamily (MFS) profile" evidence="8">
    <location>
        <begin position="11"/>
        <end position="392"/>
    </location>
</feature>
<feature type="transmembrane region" description="Helical" evidence="7">
    <location>
        <begin position="164"/>
        <end position="184"/>
    </location>
</feature>
<feature type="transmembrane region" description="Helical" evidence="7">
    <location>
        <begin position="278"/>
        <end position="298"/>
    </location>
</feature>
<sequence length="402" mass="41684">MSVSHGHWRAPVVLAYVAFVFVGISAGVGTVLLPAQIADYQVDMATIGLTFFTFAAGFFLAGATSGALMHRLGTRLALVVGGGAFVAAALLSAARPAFWVFFALQVLAGYGTGVLETVLNAYLATLPSATMLINRLHGFFGVGALVGPPLAAWILHGLGRSWTAVWLLLGVICLALTVGFLLVYPRTNGAASPTTSTQKQRLLGPVLRSPAVLLAGAFLGVYVGLELGVGNWGFTYAVGEHGLGDLAAGWIISGYWFGLTLGRFVISPVATRLGWTTARMTFACLGGVIVSSALVWVAPLPALAGAGFIALGFFLGPLFPTAIAVMPEVTEERLVPTAIGILNGVSLVGGAALPWVAGAIAQGIGLWTLMPYALALGLLQLVIWWLLAARMRRPAAVTATAD</sequence>
<evidence type="ECO:0000256" key="1">
    <source>
        <dbReference type="ARBA" id="ARBA00004651"/>
    </source>
</evidence>
<evidence type="ECO:0000256" key="7">
    <source>
        <dbReference type="SAM" id="Phobius"/>
    </source>
</evidence>
<dbReference type="InterPro" id="IPR036259">
    <property type="entry name" value="MFS_trans_sf"/>
</dbReference>
<dbReference type="EMBL" id="BAAALS010000010">
    <property type="protein sequence ID" value="GAA1752299.1"/>
    <property type="molecule type" value="Genomic_DNA"/>
</dbReference>
<feature type="transmembrane region" description="Helical" evidence="7">
    <location>
        <begin position="45"/>
        <end position="69"/>
    </location>
</feature>
<feature type="transmembrane region" description="Helical" evidence="7">
    <location>
        <begin position="12"/>
        <end position="33"/>
    </location>
</feature>
<evidence type="ECO:0000256" key="5">
    <source>
        <dbReference type="ARBA" id="ARBA00022989"/>
    </source>
</evidence>
<evidence type="ECO:0000313" key="10">
    <source>
        <dbReference type="Proteomes" id="UP001500655"/>
    </source>
</evidence>
<feature type="transmembrane region" description="Helical" evidence="7">
    <location>
        <begin position="100"/>
        <end position="124"/>
    </location>
</feature>
<dbReference type="Pfam" id="PF07690">
    <property type="entry name" value="MFS_1"/>
    <property type="match status" value="1"/>
</dbReference>
<evidence type="ECO:0000259" key="8">
    <source>
        <dbReference type="PROSITE" id="PS50850"/>
    </source>
</evidence>
<evidence type="ECO:0000256" key="3">
    <source>
        <dbReference type="ARBA" id="ARBA00022448"/>
    </source>
</evidence>
<dbReference type="Gene3D" id="1.20.1250.20">
    <property type="entry name" value="MFS general substrate transporter like domains"/>
    <property type="match status" value="2"/>
</dbReference>
<organism evidence="9 10">
    <name type="scientific">Luedemannella helvata</name>
    <dbReference type="NCBI Taxonomy" id="349315"/>
    <lineage>
        <taxon>Bacteria</taxon>
        <taxon>Bacillati</taxon>
        <taxon>Actinomycetota</taxon>
        <taxon>Actinomycetes</taxon>
        <taxon>Micromonosporales</taxon>
        <taxon>Micromonosporaceae</taxon>
        <taxon>Luedemannella</taxon>
    </lineage>
</organism>
<feature type="transmembrane region" description="Helical" evidence="7">
    <location>
        <begin position="136"/>
        <end position="158"/>
    </location>
</feature>
<keyword evidence="3" id="KW-0813">Transport</keyword>
<proteinExistence type="inferred from homology"/>
<dbReference type="InterPro" id="IPR051788">
    <property type="entry name" value="MFS_Transporter"/>
</dbReference>
<dbReference type="RefSeq" id="WP_344080218.1">
    <property type="nucleotide sequence ID" value="NZ_BAAALS010000010.1"/>
</dbReference>
<feature type="transmembrane region" description="Helical" evidence="7">
    <location>
        <begin position="369"/>
        <end position="387"/>
    </location>
</feature>
<feature type="transmembrane region" description="Helical" evidence="7">
    <location>
        <begin position="338"/>
        <end position="357"/>
    </location>
</feature>
<comment type="caution">
    <text evidence="9">The sequence shown here is derived from an EMBL/GenBank/DDBJ whole genome shotgun (WGS) entry which is preliminary data.</text>
</comment>
<keyword evidence="6 7" id="KW-0472">Membrane</keyword>
<comment type="subcellular location">
    <subcellularLocation>
        <location evidence="1">Cell membrane</location>
        <topology evidence="1">Multi-pass membrane protein</topology>
    </subcellularLocation>
</comment>
<dbReference type="InterPro" id="IPR020846">
    <property type="entry name" value="MFS_dom"/>
</dbReference>
<keyword evidence="10" id="KW-1185">Reference proteome</keyword>
<protein>
    <submittedName>
        <fullName evidence="9">Sugar MFS transporter</fullName>
    </submittedName>
</protein>
<feature type="transmembrane region" description="Helical" evidence="7">
    <location>
        <begin position="205"/>
        <end position="227"/>
    </location>
</feature>
<keyword evidence="5 7" id="KW-1133">Transmembrane helix</keyword>
<dbReference type="PANTHER" id="PTHR23514">
    <property type="entry name" value="BYPASS OF STOP CODON PROTEIN 6"/>
    <property type="match status" value="1"/>
</dbReference>
<reference evidence="9 10" key="1">
    <citation type="journal article" date="2019" name="Int. J. Syst. Evol. Microbiol.">
        <title>The Global Catalogue of Microorganisms (GCM) 10K type strain sequencing project: providing services to taxonomists for standard genome sequencing and annotation.</title>
        <authorList>
            <consortium name="The Broad Institute Genomics Platform"/>
            <consortium name="The Broad Institute Genome Sequencing Center for Infectious Disease"/>
            <person name="Wu L."/>
            <person name="Ma J."/>
        </authorList>
    </citation>
    <scope>NUCLEOTIDE SEQUENCE [LARGE SCALE GENOMIC DNA]</scope>
    <source>
        <strain evidence="9 10">JCM 13249</strain>
    </source>
</reference>
<name>A0ABN2KC19_9ACTN</name>
<dbReference type="PROSITE" id="PS50850">
    <property type="entry name" value="MFS"/>
    <property type="match status" value="1"/>
</dbReference>
<keyword evidence="4 7" id="KW-0812">Transmembrane</keyword>
<comment type="similarity">
    <text evidence="2">Belongs to the major facilitator superfamily.</text>
</comment>
<dbReference type="Proteomes" id="UP001500655">
    <property type="component" value="Unassembled WGS sequence"/>
</dbReference>
<evidence type="ECO:0000256" key="4">
    <source>
        <dbReference type="ARBA" id="ARBA00022692"/>
    </source>
</evidence>
<evidence type="ECO:0000256" key="2">
    <source>
        <dbReference type="ARBA" id="ARBA00008335"/>
    </source>
</evidence>
<feature type="transmembrane region" description="Helical" evidence="7">
    <location>
        <begin position="247"/>
        <end position="266"/>
    </location>
</feature>
<feature type="transmembrane region" description="Helical" evidence="7">
    <location>
        <begin position="76"/>
        <end position="94"/>
    </location>
</feature>
<dbReference type="InterPro" id="IPR011701">
    <property type="entry name" value="MFS"/>
</dbReference>
<accession>A0ABN2KC19</accession>
<dbReference type="PANTHER" id="PTHR23514:SF3">
    <property type="entry name" value="BYPASS OF STOP CODON PROTEIN 6"/>
    <property type="match status" value="1"/>
</dbReference>
<feature type="transmembrane region" description="Helical" evidence="7">
    <location>
        <begin position="304"/>
        <end position="326"/>
    </location>
</feature>